<evidence type="ECO:0000256" key="2">
    <source>
        <dbReference type="SAM" id="MobiDB-lite"/>
    </source>
</evidence>
<evidence type="ECO:0000313" key="4">
    <source>
        <dbReference type="EMBL" id="MFC6714513.1"/>
    </source>
</evidence>
<feature type="compositionally biased region" description="Polar residues" evidence="2">
    <location>
        <begin position="405"/>
        <end position="414"/>
    </location>
</feature>
<dbReference type="InterPro" id="IPR003615">
    <property type="entry name" value="HNH_nuc"/>
</dbReference>
<sequence length="461" mass="49096">MAASLSVEDVRAFRERLLTGNGGIDPELALVMVRELEELKNTATAVQAELTVVVHDSQRAADQTRGISADETARVVGAQLGLARRESPRLGTRFLGVARAVTQEMPHTSAALAHGVISEWQATQVVTETAYLSLEDRQAVDEALKDALGKVSARRLAGLARATAYRLDPEAAVARRARAERERRVSLRPAPDTMTWLTALLPVKDGVACIAALKAAAASAGGDGRARGQLMADALVERISGRPASCAPDRDEAAAGESQAHAPAPVVAVNLLVPIETLTGDAPADLEGFGPIPAELARDFLADHEAADGVIRRVFTAPDTAGLVAMDSRARHFPGLLEAFIRLRDQTCRTPFCDEPIQQIDHIQRHADGGPTSASNGDGCCARCNYTKEHPDLKVTGDADERTSSIRGLTETTKPPSPPGCQRPVAYAIRSQTKRITVRLPKYAVWGHEAGPAEDLRPAAA</sequence>
<accession>A0ABW2AV75</accession>
<proteinExistence type="inferred from homology"/>
<dbReference type="SMART" id="SM00507">
    <property type="entry name" value="HNHc"/>
    <property type="match status" value="1"/>
</dbReference>
<dbReference type="Gene3D" id="1.10.30.50">
    <property type="match status" value="1"/>
</dbReference>
<protein>
    <submittedName>
        <fullName evidence="4">DUF222 domain-containing protein</fullName>
    </submittedName>
</protein>
<dbReference type="Pfam" id="PF01844">
    <property type="entry name" value="HNH"/>
    <property type="match status" value="1"/>
</dbReference>
<comment type="caution">
    <text evidence="4">The sequence shown here is derived from an EMBL/GenBank/DDBJ whole genome shotgun (WGS) entry which is preliminary data.</text>
</comment>
<name>A0ABW2AV75_9MICO</name>
<comment type="similarity">
    <text evidence="1">Belongs to the Rv1128c/1148c/1588c/1702c/1945/3466 family.</text>
</comment>
<evidence type="ECO:0000256" key="1">
    <source>
        <dbReference type="ARBA" id="ARBA00023450"/>
    </source>
</evidence>
<dbReference type="InterPro" id="IPR002711">
    <property type="entry name" value="HNH"/>
</dbReference>
<dbReference type="InterPro" id="IPR003870">
    <property type="entry name" value="DUF222"/>
</dbReference>
<dbReference type="EMBL" id="JBHSWJ010000002">
    <property type="protein sequence ID" value="MFC6714513.1"/>
    <property type="molecule type" value="Genomic_DNA"/>
</dbReference>
<dbReference type="Pfam" id="PF02720">
    <property type="entry name" value="DUF222"/>
    <property type="match status" value="1"/>
</dbReference>
<feature type="compositionally biased region" description="Basic and acidic residues" evidence="2">
    <location>
        <begin position="395"/>
        <end position="404"/>
    </location>
</feature>
<keyword evidence="5" id="KW-1185">Reference proteome</keyword>
<feature type="region of interest" description="Disordered" evidence="2">
    <location>
        <begin position="395"/>
        <end position="423"/>
    </location>
</feature>
<dbReference type="RefSeq" id="WP_377822976.1">
    <property type="nucleotide sequence ID" value="NZ_JBHSWJ010000002.1"/>
</dbReference>
<gene>
    <name evidence="4" type="ORF">ACFQBT_12075</name>
</gene>
<reference evidence="5" key="1">
    <citation type="journal article" date="2019" name="Int. J. Syst. Evol. Microbiol.">
        <title>The Global Catalogue of Microorganisms (GCM) 10K type strain sequencing project: providing services to taxonomists for standard genome sequencing and annotation.</title>
        <authorList>
            <consortium name="The Broad Institute Genomics Platform"/>
            <consortium name="The Broad Institute Genome Sequencing Center for Infectious Disease"/>
            <person name="Wu L."/>
            <person name="Ma J."/>
        </authorList>
    </citation>
    <scope>NUCLEOTIDE SEQUENCE [LARGE SCALE GENOMIC DNA]</scope>
    <source>
        <strain evidence="5">NBRC 106593</strain>
    </source>
</reference>
<evidence type="ECO:0000259" key="3">
    <source>
        <dbReference type="SMART" id="SM00507"/>
    </source>
</evidence>
<dbReference type="Proteomes" id="UP001596356">
    <property type="component" value="Unassembled WGS sequence"/>
</dbReference>
<dbReference type="CDD" id="cd00085">
    <property type="entry name" value="HNHc"/>
    <property type="match status" value="1"/>
</dbReference>
<feature type="domain" description="HNH nuclease" evidence="3">
    <location>
        <begin position="336"/>
        <end position="386"/>
    </location>
</feature>
<evidence type="ECO:0000313" key="5">
    <source>
        <dbReference type="Proteomes" id="UP001596356"/>
    </source>
</evidence>
<organism evidence="4 5">
    <name type="scientific">Branchiibius cervicis</name>
    <dbReference type="NCBI Taxonomy" id="908252"/>
    <lineage>
        <taxon>Bacteria</taxon>
        <taxon>Bacillati</taxon>
        <taxon>Actinomycetota</taxon>
        <taxon>Actinomycetes</taxon>
        <taxon>Micrococcales</taxon>
        <taxon>Dermacoccaceae</taxon>
        <taxon>Branchiibius</taxon>
    </lineage>
</organism>